<keyword evidence="1" id="KW-0812">Transmembrane</keyword>
<evidence type="ECO:0008006" key="4">
    <source>
        <dbReference type="Google" id="ProtNLM"/>
    </source>
</evidence>
<feature type="transmembrane region" description="Helical" evidence="1">
    <location>
        <begin position="27"/>
        <end position="45"/>
    </location>
</feature>
<proteinExistence type="predicted"/>
<feature type="transmembrane region" description="Helical" evidence="1">
    <location>
        <begin position="335"/>
        <end position="355"/>
    </location>
</feature>
<dbReference type="Proteomes" id="UP001172055">
    <property type="component" value="Unassembled WGS sequence"/>
</dbReference>
<protein>
    <recommendedName>
        <fullName evidence="4">Glycosyltransferase RgtA/B/C/D-like domain-containing protein</fullName>
    </recommendedName>
</protein>
<feature type="transmembrane region" description="Helical" evidence="1">
    <location>
        <begin position="367"/>
        <end position="385"/>
    </location>
</feature>
<feature type="transmembrane region" description="Helical" evidence="1">
    <location>
        <begin position="251"/>
        <end position="268"/>
    </location>
</feature>
<keyword evidence="1" id="KW-1133">Transmembrane helix</keyword>
<feature type="transmembrane region" description="Helical" evidence="1">
    <location>
        <begin position="304"/>
        <end position="323"/>
    </location>
</feature>
<evidence type="ECO:0000313" key="3">
    <source>
        <dbReference type="Proteomes" id="UP001172055"/>
    </source>
</evidence>
<feature type="transmembrane region" description="Helical" evidence="1">
    <location>
        <begin position="181"/>
        <end position="198"/>
    </location>
</feature>
<gene>
    <name evidence="2" type="ORF">QWY14_07430</name>
</gene>
<evidence type="ECO:0000256" key="1">
    <source>
        <dbReference type="SAM" id="Phobius"/>
    </source>
</evidence>
<keyword evidence="3" id="KW-1185">Reference proteome</keyword>
<dbReference type="RefSeq" id="WP_301723209.1">
    <property type="nucleotide sequence ID" value="NZ_JAUJWV010000001.1"/>
</dbReference>
<evidence type="ECO:0000313" key="2">
    <source>
        <dbReference type="EMBL" id="MDN7241619.1"/>
    </source>
</evidence>
<name>A0ABT8N153_9BACL</name>
<sequence length="436" mass="49689">MVIVLLFFLLQALVTFVIKDYIPDNDAFGVILLLFSIIAVSMYLFKVLEKEMLAIIFIGFAVRVFILFVDLYVPSVPIFSSGDDSEYFHSASVAIANGLLPVSEGRTAYVPFLSSIYYLVGDQRPFAQFLNIAFWVFSAVYLVKILNFLKIDQKIIVIALLIFTFMPNSIIMSSILLRESIIIYLITISLYFFFLWMSERKFNHFLLAAVLAVLSMIFHSGMIGFVIVYILAFMFSKQERKEGNNRKSSPAILYLIFFVVLFVVLFQNNDLFLEKFDALGDEGVSNFDISGRGGSMYMESFNGLSGWVVYLIAPIKMFYFLFSPIPLDWRGLGDMVSFLFDSSFYLFLIGTILYGLCKSDMTLRNKIVISAFLVITVVIYSYGTANAGTAMRHRNKMIPLFLIMFAIAQNEILLRKSMLRKTVHRAAKNKEEVDAC</sequence>
<organism evidence="2 3">
    <name type="scientific">Planococcus shixiaomingii</name>
    <dbReference type="NCBI Taxonomy" id="3058393"/>
    <lineage>
        <taxon>Bacteria</taxon>
        <taxon>Bacillati</taxon>
        <taxon>Bacillota</taxon>
        <taxon>Bacilli</taxon>
        <taxon>Bacillales</taxon>
        <taxon>Caryophanaceae</taxon>
        <taxon>Planococcus</taxon>
    </lineage>
</organism>
<feature type="transmembrane region" description="Helical" evidence="1">
    <location>
        <begin position="205"/>
        <end position="231"/>
    </location>
</feature>
<accession>A0ABT8N153</accession>
<feature type="transmembrane region" description="Helical" evidence="1">
    <location>
        <begin position="126"/>
        <end position="143"/>
    </location>
</feature>
<keyword evidence="1" id="KW-0472">Membrane</keyword>
<reference evidence="2 3" key="1">
    <citation type="submission" date="2023-06" db="EMBL/GenBank/DDBJ databases">
        <title>Novel species in genus Planococcus.</title>
        <authorList>
            <person name="Ning S."/>
        </authorList>
    </citation>
    <scope>NUCLEOTIDE SEQUENCE [LARGE SCALE GENOMIC DNA]</scope>
    <source>
        <strain evidence="2 3">N028</strain>
    </source>
</reference>
<feature type="transmembrane region" description="Helical" evidence="1">
    <location>
        <begin position="52"/>
        <end position="73"/>
    </location>
</feature>
<comment type="caution">
    <text evidence="2">The sequence shown here is derived from an EMBL/GenBank/DDBJ whole genome shotgun (WGS) entry which is preliminary data.</text>
</comment>
<feature type="transmembrane region" description="Helical" evidence="1">
    <location>
        <begin position="397"/>
        <end position="414"/>
    </location>
</feature>
<dbReference type="EMBL" id="JAUJWV010000001">
    <property type="protein sequence ID" value="MDN7241619.1"/>
    <property type="molecule type" value="Genomic_DNA"/>
</dbReference>
<feature type="transmembrane region" description="Helical" evidence="1">
    <location>
        <begin position="155"/>
        <end position="175"/>
    </location>
</feature>